<evidence type="ECO:0000256" key="1">
    <source>
        <dbReference type="SAM" id="MobiDB-lite"/>
    </source>
</evidence>
<reference evidence="2" key="1">
    <citation type="submission" date="2015-04" db="UniProtKB">
        <authorList>
            <consortium name="EnsemblPlants"/>
        </authorList>
    </citation>
    <scope>IDENTIFICATION</scope>
</reference>
<keyword evidence="3" id="KW-1185">Reference proteome</keyword>
<evidence type="ECO:0000313" key="3">
    <source>
        <dbReference type="Proteomes" id="UP000008021"/>
    </source>
</evidence>
<protein>
    <submittedName>
        <fullName evidence="2">Uncharacterized protein</fullName>
    </submittedName>
</protein>
<sequence length="147" mass="15062">MAAGQATGHPEAATAGGVGGASRLGYRCRRRGGTAGGWLGRLTVVALETSGGGRIRRCRCNVSAHGKNGCAKRAGGAPSLLELLPFFVGSFGWVEAAAGQRGKLRRLKRRCPVPGSPLAEHGEEAGGWRDGGGLGQLLGKEQWDAAS</sequence>
<dbReference type="EnsemblPlants" id="OMERI03G02650.1">
    <property type="protein sequence ID" value="OMERI03G02650.1"/>
    <property type="gene ID" value="OMERI03G02650"/>
</dbReference>
<dbReference type="HOGENOM" id="CLU_1771019_0_0_1"/>
<dbReference type="Proteomes" id="UP000008021">
    <property type="component" value="Chromosome 3"/>
</dbReference>
<organism evidence="2">
    <name type="scientific">Oryza meridionalis</name>
    <dbReference type="NCBI Taxonomy" id="40149"/>
    <lineage>
        <taxon>Eukaryota</taxon>
        <taxon>Viridiplantae</taxon>
        <taxon>Streptophyta</taxon>
        <taxon>Embryophyta</taxon>
        <taxon>Tracheophyta</taxon>
        <taxon>Spermatophyta</taxon>
        <taxon>Magnoliopsida</taxon>
        <taxon>Liliopsida</taxon>
        <taxon>Poales</taxon>
        <taxon>Poaceae</taxon>
        <taxon>BOP clade</taxon>
        <taxon>Oryzoideae</taxon>
        <taxon>Oryzeae</taxon>
        <taxon>Oryzinae</taxon>
        <taxon>Oryza</taxon>
    </lineage>
</organism>
<name>A0A0E0CUT2_9ORYZ</name>
<evidence type="ECO:0000313" key="2">
    <source>
        <dbReference type="EnsemblPlants" id="OMERI03G02650.1"/>
    </source>
</evidence>
<proteinExistence type="predicted"/>
<dbReference type="Gramene" id="OMERI03G02650.1">
    <property type="protein sequence ID" value="OMERI03G02650.1"/>
    <property type="gene ID" value="OMERI03G02650"/>
</dbReference>
<reference evidence="2" key="2">
    <citation type="submission" date="2018-05" db="EMBL/GenBank/DDBJ databases">
        <title>OmerRS3 (Oryza meridionalis Reference Sequence Version 3).</title>
        <authorList>
            <person name="Zhang J."/>
            <person name="Kudrna D."/>
            <person name="Lee S."/>
            <person name="Talag J."/>
            <person name="Welchert J."/>
            <person name="Wing R.A."/>
        </authorList>
    </citation>
    <scope>NUCLEOTIDE SEQUENCE [LARGE SCALE GENOMIC DNA]</scope>
    <source>
        <strain evidence="2">cv. OR44</strain>
    </source>
</reference>
<accession>A0A0E0CUT2</accession>
<dbReference type="AlphaFoldDB" id="A0A0E0CUT2"/>
<feature type="region of interest" description="Disordered" evidence="1">
    <location>
        <begin position="115"/>
        <end position="135"/>
    </location>
</feature>